<dbReference type="Pfam" id="PF03965">
    <property type="entry name" value="Penicillinase_R"/>
    <property type="match status" value="1"/>
</dbReference>
<accession>A0ABQ3EVT6</accession>
<keyword evidence="2" id="KW-0805">Transcription regulation</keyword>
<keyword evidence="4" id="KW-0804">Transcription</keyword>
<dbReference type="InterPro" id="IPR005650">
    <property type="entry name" value="BlaI_family"/>
</dbReference>
<evidence type="ECO:0000313" key="6">
    <source>
        <dbReference type="Proteomes" id="UP000642673"/>
    </source>
</evidence>
<dbReference type="RefSeq" id="WP_229873845.1">
    <property type="nucleotide sequence ID" value="NZ_BMVP01000008.1"/>
</dbReference>
<evidence type="ECO:0008006" key="7">
    <source>
        <dbReference type="Google" id="ProtNLM"/>
    </source>
</evidence>
<evidence type="ECO:0000256" key="1">
    <source>
        <dbReference type="ARBA" id="ARBA00011046"/>
    </source>
</evidence>
<reference evidence="6" key="1">
    <citation type="journal article" date="2019" name="Int. J. Syst. Evol. Microbiol.">
        <title>The Global Catalogue of Microorganisms (GCM) 10K type strain sequencing project: providing services to taxonomists for standard genome sequencing and annotation.</title>
        <authorList>
            <consortium name="The Broad Institute Genomics Platform"/>
            <consortium name="The Broad Institute Genome Sequencing Center for Infectious Disease"/>
            <person name="Wu L."/>
            <person name="Ma J."/>
        </authorList>
    </citation>
    <scope>NUCLEOTIDE SEQUENCE [LARGE SCALE GENOMIC DNA]</scope>
    <source>
        <strain evidence="6">JCM 4738</strain>
    </source>
</reference>
<dbReference type="Proteomes" id="UP000642673">
    <property type="component" value="Unassembled WGS sequence"/>
</dbReference>
<comment type="caution">
    <text evidence="5">The sequence shown here is derived from an EMBL/GenBank/DDBJ whole genome shotgun (WGS) entry which is preliminary data.</text>
</comment>
<dbReference type="InterPro" id="IPR036388">
    <property type="entry name" value="WH-like_DNA-bd_sf"/>
</dbReference>
<evidence type="ECO:0000256" key="2">
    <source>
        <dbReference type="ARBA" id="ARBA00023015"/>
    </source>
</evidence>
<dbReference type="Gene3D" id="1.10.10.10">
    <property type="entry name" value="Winged helix-like DNA-binding domain superfamily/Winged helix DNA-binding domain"/>
    <property type="match status" value="1"/>
</dbReference>
<name>A0ABQ3EVT6_9ACTN</name>
<keyword evidence="3" id="KW-0238">DNA-binding</keyword>
<evidence type="ECO:0000313" key="5">
    <source>
        <dbReference type="EMBL" id="GHB66943.1"/>
    </source>
</evidence>
<comment type="similarity">
    <text evidence="1">Belongs to the BlaI transcriptional regulatory family.</text>
</comment>
<sequence length="127" mass="13911">MSVYEPTPPKRGRGKGELEAEVLDTLHHAAPKALSPGEVKDVLGDDLAYSTVVTALSRLYAKGLLKRSPRGRAFAYAPIADESGLAAHEMRKVLEGRPDREAVLTRFVDDLSDDDEQLLRKLLDIGD</sequence>
<gene>
    <name evidence="5" type="ORF">GCM10010347_41260</name>
</gene>
<organism evidence="5 6">
    <name type="scientific">Streptomyces cirratus</name>
    <dbReference type="NCBI Taxonomy" id="68187"/>
    <lineage>
        <taxon>Bacteria</taxon>
        <taxon>Bacillati</taxon>
        <taxon>Actinomycetota</taxon>
        <taxon>Actinomycetes</taxon>
        <taxon>Kitasatosporales</taxon>
        <taxon>Streptomycetaceae</taxon>
        <taxon>Streptomyces</taxon>
    </lineage>
</organism>
<dbReference type="InterPro" id="IPR036390">
    <property type="entry name" value="WH_DNA-bd_sf"/>
</dbReference>
<protein>
    <recommendedName>
        <fullName evidence="7">CopY family transcriptional regulator</fullName>
    </recommendedName>
</protein>
<dbReference type="EMBL" id="BMVP01000008">
    <property type="protein sequence ID" value="GHB66943.1"/>
    <property type="molecule type" value="Genomic_DNA"/>
</dbReference>
<evidence type="ECO:0000256" key="3">
    <source>
        <dbReference type="ARBA" id="ARBA00023125"/>
    </source>
</evidence>
<keyword evidence="6" id="KW-1185">Reference proteome</keyword>
<dbReference type="SUPFAM" id="SSF46785">
    <property type="entry name" value="Winged helix' DNA-binding domain"/>
    <property type="match status" value="1"/>
</dbReference>
<evidence type="ECO:0000256" key="4">
    <source>
        <dbReference type="ARBA" id="ARBA00023163"/>
    </source>
</evidence>
<proteinExistence type="inferred from homology"/>